<feature type="region of interest" description="Disordered" evidence="1">
    <location>
        <begin position="1"/>
        <end position="20"/>
    </location>
</feature>
<gene>
    <name evidence="2" type="ORF">NCTC11842_04958</name>
</gene>
<sequence length="32" mass="3532">MRQGKVHELSNPKKLFANPGTPELAQFIGSVH</sequence>
<protein>
    <submittedName>
        <fullName evidence="2">Amino acid ABC transporter ATP-binding protein</fullName>
    </submittedName>
</protein>
<evidence type="ECO:0000256" key="1">
    <source>
        <dbReference type="SAM" id="MobiDB-lite"/>
    </source>
</evidence>
<dbReference type="EMBL" id="UAUF01000014">
    <property type="protein sequence ID" value="SPZ13237.1"/>
    <property type="molecule type" value="Genomic_DNA"/>
</dbReference>
<proteinExistence type="predicted"/>
<keyword evidence="2" id="KW-0547">Nucleotide-binding</keyword>
<reference evidence="2 3" key="1">
    <citation type="submission" date="2018-06" db="EMBL/GenBank/DDBJ databases">
        <authorList>
            <consortium name="Pathogen Informatics"/>
            <person name="Doyle S."/>
        </authorList>
    </citation>
    <scope>NUCLEOTIDE SEQUENCE [LARGE SCALE GENOMIC DNA]</scope>
    <source>
        <strain evidence="2 3">NCTC11842</strain>
    </source>
</reference>
<keyword evidence="2" id="KW-0067">ATP-binding</keyword>
<evidence type="ECO:0000313" key="2">
    <source>
        <dbReference type="EMBL" id="SPZ13237.1"/>
    </source>
</evidence>
<evidence type="ECO:0000313" key="3">
    <source>
        <dbReference type="Proteomes" id="UP000250443"/>
    </source>
</evidence>
<dbReference type="AlphaFoldDB" id="A0A2X2CYA6"/>
<organism evidence="2 3">
    <name type="scientific">Pseudomonas luteola</name>
    <dbReference type="NCBI Taxonomy" id="47886"/>
    <lineage>
        <taxon>Bacteria</taxon>
        <taxon>Pseudomonadati</taxon>
        <taxon>Pseudomonadota</taxon>
        <taxon>Gammaproteobacteria</taxon>
        <taxon>Pseudomonadales</taxon>
        <taxon>Pseudomonadaceae</taxon>
        <taxon>Pseudomonas</taxon>
    </lineage>
</organism>
<dbReference type="GO" id="GO:0005524">
    <property type="term" value="F:ATP binding"/>
    <property type="evidence" value="ECO:0007669"/>
    <property type="project" value="UniProtKB-KW"/>
</dbReference>
<dbReference type="Proteomes" id="UP000250443">
    <property type="component" value="Unassembled WGS sequence"/>
</dbReference>
<accession>A0A2X2CYA6</accession>
<feature type="compositionally biased region" description="Basic and acidic residues" evidence="1">
    <location>
        <begin position="1"/>
        <end position="11"/>
    </location>
</feature>
<name>A0A2X2CYA6_PSELU</name>